<organism evidence="2 3">
    <name type="scientific">Dictyobacter arantiisoli</name>
    <dbReference type="NCBI Taxonomy" id="2014874"/>
    <lineage>
        <taxon>Bacteria</taxon>
        <taxon>Bacillati</taxon>
        <taxon>Chloroflexota</taxon>
        <taxon>Ktedonobacteria</taxon>
        <taxon>Ktedonobacterales</taxon>
        <taxon>Dictyobacteraceae</taxon>
        <taxon>Dictyobacter</taxon>
    </lineage>
</organism>
<keyword evidence="3" id="KW-1185">Reference proteome</keyword>
<dbReference type="AlphaFoldDB" id="A0A5A5TJ79"/>
<feature type="transmembrane region" description="Helical" evidence="1">
    <location>
        <begin position="7"/>
        <end position="28"/>
    </location>
</feature>
<accession>A0A5A5TJ79</accession>
<evidence type="ECO:0000256" key="1">
    <source>
        <dbReference type="SAM" id="Phobius"/>
    </source>
</evidence>
<protein>
    <submittedName>
        <fullName evidence="2">Uncharacterized protein</fullName>
    </submittedName>
</protein>
<keyword evidence="1" id="KW-1133">Transmembrane helix</keyword>
<evidence type="ECO:0000313" key="3">
    <source>
        <dbReference type="Proteomes" id="UP000322530"/>
    </source>
</evidence>
<reference evidence="2 3" key="1">
    <citation type="submission" date="2019-01" db="EMBL/GenBank/DDBJ databases">
        <title>Draft genome sequence of Dictyobacter sp. Uno17.</title>
        <authorList>
            <person name="Wang C.M."/>
            <person name="Zheng Y."/>
            <person name="Sakai Y."/>
            <person name="Abe K."/>
            <person name="Yokota A."/>
            <person name="Yabe S."/>
        </authorList>
    </citation>
    <scope>NUCLEOTIDE SEQUENCE [LARGE SCALE GENOMIC DNA]</scope>
    <source>
        <strain evidence="2 3">Uno17</strain>
    </source>
</reference>
<dbReference type="Proteomes" id="UP000322530">
    <property type="component" value="Unassembled WGS sequence"/>
</dbReference>
<gene>
    <name evidence="2" type="ORF">KDI_48490</name>
</gene>
<evidence type="ECO:0000313" key="2">
    <source>
        <dbReference type="EMBL" id="GCF11285.1"/>
    </source>
</evidence>
<keyword evidence="1" id="KW-0472">Membrane</keyword>
<comment type="caution">
    <text evidence="2">The sequence shown here is derived from an EMBL/GenBank/DDBJ whole genome shotgun (WGS) entry which is preliminary data.</text>
</comment>
<name>A0A5A5TJ79_9CHLR</name>
<keyword evidence="1" id="KW-0812">Transmembrane</keyword>
<proteinExistence type="predicted"/>
<dbReference type="EMBL" id="BIXY01000103">
    <property type="protein sequence ID" value="GCF11285.1"/>
    <property type="molecule type" value="Genomic_DNA"/>
</dbReference>
<dbReference type="RefSeq" id="WP_149404121.1">
    <property type="nucleotide sequence ID" value="NZ_BIXY01000103.1"/>
</dbReference>
<dbReference type="OrthoDB" id="9845328at2"/>
<sequence length="300" mass="32170">MQRRARTITTLSTVLIVGLIIATTVILFTNRSRPLTNLSNIQNASIGNRDKTPLTISTQKNGIQFSAAITPGPYFLGEMLGINLTVTNHTQNTIYTGIPFIGSPCGYFSGIVISGGNGPRYPLSINFDHSCPPSFSPGSALQAGKSTTVHTYEPLLSSGLLTLTAQTQFLKHNVNTNKNRFFMSQSIDPLNGNWPTTHIQVSPDVPADRQILLKQDGEHVSVNGPPGAQSDLVYAYGLSCGSIATGDETGTGNYAWNKLVRPTEPVSPPQDSYCSGKKISWTYVFAAPGYALTSGTFHSA</sequence>